<dbReference type="Proteomes" id="UP000317778">
    <property type="component" value="Unassembled WGS sequence"/>
</dbReference>
<feature type="region of interest" description="Disordered" evidence="1">
    <location>
        <begin position="47"/>
        <end position="73"/>
    </location>
</feature>
<dbReference type="AlphaFoldDB" id="A0A532V6L5"/>
<name>A0A532V6L5_UNCT6</name>
<organism evidence="2 3">
    <name type="scientific">candidate division TA06 bacterium B3_TA06</name>
    <dbReference type="NCBI Taxonomy" id="2012487"/>
    <lineage>
        <taxon>Bacteria</taxon>
        <taxon>Bacteria division TA06</taxon>
    </lineage>
</organism>
<comment type="caution">
    <text evidence="2">The sequence shown here is derived from an EMBL/GenBank/DDBJ whole genome shotgun (WGS) entry which is preliminary data.</text>
</comment>
<evidence type="ECO:0000256" key="1">
    <source>
        <dbReference type="SAM" id="MobiDB-lite"/>
    </source>
</evidence>
<evidence type="ECO:0000313" key="3">
    <source>
        <dbReference type="Proteomes" id="UP000317778"/>
    </source>
</evidence>
<accession>A0A532V6L5</accession>
<protein>
    <submittedName>
        <fullName evidence="2">Uncharacterized protein</fullName>
    </submittedName>
</protein>
<dbReference type="EMBL" id="NJBO01000008">
    <property type="protein sequence ID" value="TKJ42835.1"/>
    <property type="molecule type" value="Genomic_DNA"/>
</dbReference>
<proteinExistence type="predicted"/>
<gene>
    <name evidence="2" type="ORF">CEE36_06100</name>
</gene>
<sequence length="73" mass="7947">MFPRGAGLNWRYEALRGRYGLSPDNARLVISIEDGKDYSENALKVAKHRGAADNRGDPLSSAWRVSGDDLGGV</sequence>
<evidence type="ECO:0000313" key="2">
    <source>
        <dbReference type="EMBL" id="TKJ42835.1"/>
    </source>
</evidence>
<reference evidence="2 3" key="1">
    <citation type="submission" date="2017-06" db="EMBL/GenBank/DDBJ databases">
        <title>Novel microbial phyla capable of carbon fixation and sulfur reduction in deep-sea sediments.</title>
        <authorList>
            <person name="Huang J."/>
            <person name="Baker B."/>
            <person name="Wang Y."/>
        </authorList>
    </citation>
    <scope>NUCLEOTIDE SEQUENCE [LARGE SCALE GENOMIC DNA]</scope>
    <source>
        <strain evidence="2">B3_TA06</strain>
    </source>
</reference>